<name>A0AAD4UZX9_PRUDU</name>
<evidence type="ECO:0000313" key="2">
    <source>
        <dbReference type="Proteomes" id="UP001054821"/>
    </source>
</evidence>
<dbReference type="AlphaFoldDB" id="A0AAD4UZX9"/>
<keyword evidence="2" id="KW-1185">Reference proteome</keyword>
<comment type="caution">
    <text evidence="1">The sequence shown here is derived from an EMBL/GenBank/DDBJ whole genome shotgun (WGS) entry which is preliminary data.</text>
</comment>
<proteinExistence type="predicted"/>
<accession>A0AAD4UZX9</accession>
<dbReference type="EMBL" id="JAJFAZ020000008">
    <property type="protein sequence ID" value="KAI5315944.1"/>
    <property type="molecule type" value="Genomic_DNA"/>
</dbReference>
<gene>
    <name evidence="1" type="ORF">L3X38_045120</name>
</gene>
<dbReference type="PANTHER" id="PTHR11439">
    <property type="entry name" value="GAG-POL-RELATED RETROTRANSPOSON"/>
    <property type="match status" value="1"/>
</dbReference>
<evidence type="ECO:0000313" key="1">
    <source>
        <dbReference type="EMBL" id="KAI5315944.1"/>
    </source>
</evidence>
<dbReference type="PANTHER" id="PTHR11439:SF483">
    <property type="entry name" value="PEPTIDE SYNTHASE GLIP-LIKE, PUTATIVE (AFU_ORTHOLOGUE AFUA_3G12920)-RELATED"/>
    <property type="match status" value="1"/>
</dbReference>
<reference evidence="1 2" key="1">
    <citation type="journal article" date="2022" name="G3 (Bethesda)">
        <title>Whole-genome sequence and methylome profiling of the almond [Prunus dulcis (Mill.) D.A. Webb] cultivar 'Nonpareil'.</title>
        <authorList>
            <person name="D'Amico-Willman K.M."/>
            <person name="Ouma W.Z."/>
            <person name="Meulia T."/>
            <person name="Sideli G.M."/>
            <person name="Gradziel T.M."/>
            <person name="Fresnedo-Ramirez J."/>
        </authorList>
    </citation>
    <scope>NUCLEOTIDE SEQUENCE [LARGE SCALE GENOMIC DNA]</scope>
    <source>
        <strain evidence="1">Clone GOH B32 T37-40</strain>
    </source>
</reference>
<dbReference type="Proteomes" id="UP001054821">
    <property type="component" value="Chromosome 8"/>
</dbReference>
<dbReference type="CDD" id="cd09272">
    <property type="entry name" value="RNase_HI_RT_Ty1"/>
    <property type="match status" value="1"/>
</dbReference>
<sequence length="108" mass="12531">MYTTSLLSRFMQNRSQIHYGAAKRILRYLQGTIDYGIQYKPTTDPRLFGYTTVIGLDQRIFEDMGECQTKAAEILCDNKSAIAMAKNPMFHSRTKHIVIKHHFSKERS</sequence>
<organism evidence="1 2">
    <name type="scientific">Prunus dulcis</name>
    <name type="common">Almond</name>
    <name type="synonym">Amygdalus dulcis</name>
    <dbReference type="NCBI Taxonomy" id="3755"/>
    <lineage>
        <taxon>Eukaryota</taxon>
        <taxon>Viridiplantae</taxon>
        <taxon>Streptophyta</taxon>
        <taxon>Embryophyta</taxon>
        <taxon>Tracheophyta</taxon>
        <taxon>Spermatophyta</taxon>
        <taxon>Magnoliopsida</taxon>
        <taxon>eudicotyledons</taxon>
        <taxon>Gunneridae</taxon>
        <taxon>Pentapetalae</taxon>
        <taxon>rosids</taxon>
        <taxon>fabids</taxon>
        <taxon>Rosales</taxon>
        <taxon>Rosaceae</taxon>
        <taxon>Amygdaloideae</taxon>
        <taxon>Amygdaleae</taxon>
        <taxon>Prunus</taxon>
    </lineage>
</organism>
<protein>
    <submittedName>
        <fullName evidence="1">Uncharacterized protein</fullName>
    </submittedName>
</protein>